<keyword evidence="3" id="KW-0676">Redox-active center</keyword>
<evidence type="ECO:0000256" key="1">
    <source>
        <dbReference type="ARBA" id="ARBA00022630"/>
    </source>
</evidence>
<sequence>MKNIYDVIIIGSGPAGYTAAIYAARALLKTIVFAGSEIGGQLTTTTTVENFPGFPEGITGPDLMEKMKKQASGVGAEVIIETVKKIIKVEEGTFQVQTDQAEYLAKTIILATGATARWLGLPSEQRLRGHGVSACATCDGFFFRDKRVAVVGAGDAAMEEANFLTKFASEVYLIVRSAPDKIRASKIMLTRAINNPKIKWYYNAELKEVYGDDKVTGLRLINNQTQEEEQIELDGVFLAIGHQPNTHFIKDLVAIDARGYVAVSDYDKTAVAGIFAAGDVADYRYRQAITAAGSGCQAAIDVIKYLAEIKN</sequence>
<dbReference type="Pfam" id="PF07992">
    <property type="entry name" value="Pyr_redox_2"/>
    <property type="match status" value="1"/>
</dbReference>
<evidence type="ECO:0000256" key="2">
    <source>
        <dbReference type="ARBA" id="ARBA00023002"/>
    </source>
</evidence>
<dbReference type="AlphaFoldDB" id="A0A2M7VD62"/>
<dbReference type="PANTHER" id="PTHR48105">
    <property type="entry name" value="THIOREDOXIN REDUCTASE 1-RELATED-RELATED"/>
    <property type="match status" value="1"/>
</dbReference>
<comment type="similarity">
    <text evidence="3">Belongs to the class-II pyridine nucleotide-disulfide oxidoreductase family.</text>
</comment>
<dbReference type="SUPFAM" id="SSF51905">
    <property type="entry name" value="FAD/NAD(P)-binding domain"/>
    <property type="match status" value="1"/>
</dbReference>
<comment type="subunit">
    <text evidence="3">Homodimer.</text>
</comment>
<evidence type="ECO:0000313" key="5">
    <source>
        <dbReference type="EMBL" id="PIZ98380.1"/>
    </source>
</evidence>
<feature type="domain" description="FAD/NAD(P)-binding" evidence="4">
    <location>
        <begin position="5"/>
        <end position="295"/>
    </location>
</feature>
<name>A0A2M7VD62_9BACT</name>
<evidence type="ECO:0000256" key="3">
    <source>
        <dbReference type="RuleBase" id="RU003880"/>
    </source>
</evidence>
<comment type="caution">
    <text evidence="5">The sequence shown here is derived from an EMBL/GenBank/DDBJ whole genome shotgun (WGS) entry which is preliminary data.</text>
</comment>
<keyword evidence="3" id="KW-0274">FAD</keyword>
<dbReference type="EC" id="1.8.1.9" evidence="3"/>
<dbReference type="EMBL" id="PFPO01000091">
    <property type="protein sequence ID" value="PIZ98380.1"/>
    <property type="molecule type" value="Genomic_DNA"/>
</dbReference>
<dbReference type="PRINTS" id="PR00469">
    <property type="entry name" value="PNDRDTASEII"/>
</dbReference>
<accession>A0A2M7VD62</accession>
<dbReference type="GO" id="GO:0004791">
    <property type="term" value="F:thioredoxin-disulfide reductase (NADPH) activity"/>
    <property type="evidence" value="ECO:0007669"/>
    <property type="project" value="UniProtKB-UniRule"/>
</dbReference>
<comment type="cofactor">
    <cofactor evidence="3">
        <name>FAD</name>
        <dbReference type="ChEBI" id="CHEBI:57692"/>
    </cofactor>
</comment>
<protein>
    <recommendedName>
        <fullName evidence="3">Thioredoxin reductase</fullName>
        <ecNumber evidence="3">1.8.1.9</ecNumber>
    </recommendedName>
</protein>
<evidence type="ECO:0000259" key="4">
    <source>
        <dbReference type="Pfam" id="PF07992"/>
    </source>
</evidence>
<keyword evidence="1 3" id="KW-0285">Flavoprotein</keyword>
<dbReference type="GO" id="GO:0005737">
    <property type="term" value="C:cytoplasm"/>
    <property type="evidence" value="ECO:0007669"/>
    <property type="project" value="InterPro"/>
</dbReference>
<dbReference type="InterPro" id="IPR036188">
    <property type="entry name" value="FAD/NAD-bd_sf"/>
</dbReference>
<dbReference type="GO" id="GO:0019430">
    <property type="term" value="P:removal of superoxide radicals"/>
    <property type="evidence" value="ECO:0007669"/>
    <property type="project" value="UniProtKB-UniRule"/>
</dbReference>
<organism evidence="5 6">
    <name type="scientific">Candidatus Komeilibacteria bacterium CG_4_10_14_0_2_um_filter_37_10</name>
    <dbReference type="NCBI Taxonomy" id="1974470"/>
    <lineage>
        <taxon>Bacteria</taxon>
        <taxon>Candidatus Komeiliibacteriota</taxon>
    </lineage>
</organism>
<keyword evidence="2 3" id="KW-0560">Oxidoreductase</keyword>
<dbReference type="InterPro" id="IPR023753">
    <property type="entry name" value="FAD/NAD-binding_dom"/>
</dbReference>
<comment type="catalytic activity">
    <reaction evidence="3">
        <text>[thioredoxin]-dithiol + NADP(+) = [thioredoxin]-disulfide + NADPH + H(+)</text>
        <dbReference type="Rhea" id="RHEA:20345"/>
        <dbReference type="Rhea" id="RHEA-COMP:10698"/>
        <dbReference type="Rhea" id="RHEA-COMP:10700"/>
        <dbReference type="ChEBI" id="CHEBI:15378"/>
        <dbReference type="ChEBI" id="CHEBI:29950"/>
        <dbReference type="ChEBI" id="CHEBI:50058"/>
        <dbReference type="ChEBI" id="CHEBI:57783"/>
        <dbReference type="ChEBI" id="CHEBI:58349"/>
        <dbReference type="EC" id="1.8.1.9"/>
    </reaction>
</comment>
<proteinExistence type="inferred from homology"/>
<reference evidence="6" key="1">
    <citation type="submission" date="2017-09" db="EMBL/GenBank/DDBJ databases">
        <title>Depth-based differentiation of microbial function through sediment-hosted aquifers and enrichment of novel symbionts in the deep terrestrial subsurface.</title>
        <authorList>
            <person name="Probst A.J."/>
            <person name="Ladd B."/>
            <person name="Jarett J.K."/>
            <person name="Geller-Mcgrath D.E."/>
            <person name="Sieber C.M.K."/>
            <person name="Emerson J.B."/>
            <person name="Anantharaman K."/>
            <person name="Thomas B.C."/>
            <person name="Malmstrom R."/>
            <person name="Stieglmeier M."/>
            <person name="Klingl A."/>
            <person name="Woyke T."/>
            <person name="Ryan C.M."/>
            <person name="Banfield J.F."/>
        </authorList>
    </citation>
    <scope>NUCLEOTIDE SEQUENCE [LARGE SCALE GENOMIC DNA]</scope>
</reference>
<dbReference type="InterPro" id="IPR050097">
    <property type="entry name" value="Ferredoxin-NADP_redctase_2"/>
</dbReference>
<dbReference type="NCBIfam" id="TIGR01292">
    <property type="entry name" value="TRX_reduct"/>
    <property type="match status" value="1"/>
</dbReference>
<dbReference type="Gene3D" id="3.50.50.60">
    <property type="entry name" value="FAD/NAD(P)-binding domain"/>
    <property type="match status" value="2"/>
</dbReference>
<dbReference type="Proteomes" id="UP000230405">
    <property type="component" value="Unassembled WGS sequence"/>
</dbReference>
<dbReference type="InterPro" id="IPR005982">
    <property type="entry name" value="Thioredox_Rdtase"/>
</dbReference>
<dbReference type="PRINTS" id="PR00368">
    <property type="entry name" value="FADPNR"/>
</dbReference>
<evidence type="ECO:0000313" key="6">
    <source>
        <dbReference type="Proteomes" id="UP000230405"/>
    </source>
</evidence>
<gene>
    <name evidence="5" type="primary">trxB</name>
    <name evidence="5" type="ORF">COX77_04835</name>
</gene>